<accession>A0A173LG90</accession>
<organism evidence="3 4">
    <name type="scientific">Dietzia timorensis</name>
    <dbReference type="NCBI Taxonomy" id="499555"/>
    <lineage>
        <taxon>Bacteria</taxon>
        <taxon>Bacillati</taxon>
        <taxon>Actinomycetota</taxon>
        <taxon>Actinomycetes</taxon>
        <taxon>Mycobacteriales</taxon>
        <taxon>Dietziaceae</taxon>
        <taxon>Dietzia</taxon>
    </lineage>
</organism>
<evidence type="ECO:0000256" key="1">
    <source>
        <dbReference type="ARBA" id="ARBA00022801"/>
    </source>
</evidence>
<evidence type="ECO:0000313" key="3">
    <source>
        <dbReference type="EMBL" id="ANI90883.1"/>
    </source>
</evidence>
<dbReference type="SUPFAM" id="SSF56784">
    <property type="entry name" value="HAD-like"/>
    <property type="match status" value="1"/>
</dbReference>
<dbReference type="GO" id="GO:0016787">
    <property type="term" value="F:hydrolase activity"/>
    <property type="evidence" value="ECO:0007669"/>
    <property type="project" value="UniProtKB-KW"/>
</dbReference>
<dbReference type="EMBL" id="CP015961">
    <property type="protein sequence ID" value="ANI90883.1"/>
    <property type="molecule type" value="Genomic_DNA"/>
</dbReference>
<dbReference type="STRING" id="499555.BJL86_0072"/>
<reference evidence="3 4" key="1">
    <citation type="submission" date="2016-06" db="EMBL/GenBank/DDBJ databases">
        <title>Complete genome sequence of a saline-alkali tolerant type strain Dietzia timorensis ID05-A0528T.</title>
        <authorList>
            <person name="Wu X."/>
        </authorList>
    </citation>
    <scope>NUCLEOTIDE SEQUENCE [LARGE SCALE GENOMIC DNA]</scope>
    <source>
        <strain evidence="3 4">ID05-A0528</strain>
    </source>
</reference>
<dbReference type="InterPro" id="IPR051540">
    <property type="entry name" value="S-2-haloacid_dehalogenase"/>
</dbReference>
<feature type="compositionally biased region" description="Basic and acidic residues" evidence="2">
    <location>
        <begin position="220"/>
        <end position="242"/>
    </location>
</feature>
<dbReference type="KEGG" id="dtm:BJL86_0072"/>
<dbReference type="RefSeq" id="WP_067473751.1">
    <property type="nucleotide sequence ID" value="NZ_CP015961.1"/>
</dbReference>
<dbReference type="InterPro" id="IPR023214">
    <property type="entry name" value="HAD_sf"/>
</dbReference>
<dbReference type="Gene3D" id="3.40.50.1000">
    <property type="entry name" value="HAD superfamily/HAD-like"/>
    <property type="match status" value="1"/>
</dbReference>
<dbReference type="AlphaFoldDB" id="A0A173LG90"/>
<dbReference type="Pfam" id="PF00702">
    <property type="entry name" value="Hydrolase"/>
    <property type="match status" value="1"/>
</dbReference>
<dbReference type="InterPro" id="IPR036412">
    <property type="entry name" value="HAD-like_sf"/>
</dbReference>
<dbReference type="PRINTS" id="PR00413">
    <property type="entry name" value="HADHALOGNASE"/>
</dbReference>
<keyword evidence="4" id="KW-1185">Reference proteome</keyword>
<dbReference type="Proteomes" id="UP000186104">
    <property type="component" value="Chromosome"/>
</dbReference>
<dbReference type="InterPro" id="IPR006439">
    <property type="entry name" value="HAD-SF_hydro_IA"/>
</dbReference>
<keyword evidence="1 3" id="KW-0378">Hydrolase</keyword>
<sequence length="242" mass="25851">MDQQLPGRVRVVVFDVGETLIDESRLWAQQAHTVGVSPFTLMGVIGALIEQQESHHKAWDILGVEAPSAATEIRPGDFYPDALDCLLAARDTGFVVGIAGNQLAGATSCLRAGGFDADFIASAAKWGVAKPSTSFFSLIADASGAEPGEILYVGDRLDNDIIPAAVGFRTALLRRGPWGQIHSRHVDSSLADLRLDSLTELASIFRAATSGAPAEQPANELRRDDPAIRTVRASDADRPSYR</sequence>
<feature type="region of interest" description="Disordered" evidence="2">
    <location>
        <begin position="209"/>
        <end position="242"/>
    </location>
</feature>
<gene>
    <name evidence="3" type="ORF">BJL86_0072</name>
</gene>
<dbReference type="SFLD" id="SFLDS00003">
    <property type="entry name" value="Haloacid_Dehalogenase"/>
    <property type="match status" value="1"/>
</dbReference>
<protein>
    <submittedName>
        <fullName evidence="3">Putative HAD-hydrolase</fullName>
    </submittedName>
</protein>
<evidence type="ECO:0000256" key="2">
    <source>
        <dbReference type="SAM" id="MobiDB-lite"/>
    </source>
</evidence>
<dbReference type="OrthoDB" id="9810501at2"/>
<dbReference type="SFLD" id="SFLDG01129">
    <property type="entry name" value="C1.5:_HAD__Beta-PGM__Phosphata"/>
    <property type="match status" value="1"/>
</dbReference>
<proteinExistence type="predicted"/>
<dbReference type="PANTHER" id="PTHR43316">
    <property type="entry name" value="HYDROLASE, HALOACID DELAHOGENASE-RELATED"/>
    <property type="match status" value="1"/>
</dbReference>
<evidence type="ECO:0000313" key="4">
    <source>
        <dbReference type="Proteomes" id="UP000186104"/>
    </source>
</evidence>
<name>A0A173LG90_9ACTN</name>